<dbReference type="RefSeq" id="WP_156014897.1">
    <property type="nucleotide sequence ID" value="NZ_AP031374.1"/>
</dbReference>
<accession>A0A650CI07</accession>
<proteinExistence type="predicted"/>
<reference evidence="1 4" key="2">
    <citation type="submission" date="2020-08" db="EMBL/GenBank/DDBJ databases">
        <title>Genomic Encyclopedia of Type Strains, Phase IV (KMG-IV): sequencing the most valuable type-strain genomes for metagenomic binning, comparative biology and taxonomic classification.</title>
        <authorList>
            <person name="Goeker M."/>
        </authorList>
    </citation>
    <scope>NUCLEOTIDE SEQUENCE [LARGE SCALE GENOMIC DNA]</scope>
    <source>
        <strain evidence="1 4">DSM 12421</strain>
    </source>
</reference>
<reference evidence="2 3" key="1">
    <citation type="submission" date="2019-10" db="EMBL/GenBank/DDBJ databases">
        <title>Genome Sequences from Six Type Strain Members of the Archaeal Family Sulfolobaceae: Acidianus ambivalens, Acidianus infernus, Metallosphaera prunae, Stygiolobus azoricus, Sulfolobus metallicus, and Sulfurisphaera ohwakuensis.</title>
        <authorList>
            <person name="Counts J.A."/>
            <person name="Kelly R.M."/>
        </authorList>
    </citation>
    <scope>NUCLEOTIDE SEQUENCE [LARGE SCALE GENOMIC DNA]</scope>
    <source>
        <strain evidence="2 3">TA-1</strain>
    </source>
</reference>
<keyword evidence="3" id="KW-1185">Reference proteome</keyword>
<dbReference type="GeneID" id="95645018"/>
<name>A0A650CI07_SULOH</name>
<dbReference type="KEGG" id="soh:D1869_09545"/>
<evidence type="ECO:0000313" key="1">
    <source>
        <dbReference type="EMBL" id="MBB5253567.1"/>
    </source>
</evidence>
<protein>
    <recommendedName>
        <fullName evidence="5">DUF2173 family protein</fullName>
    </recommendedName>
</protein>
<evidence type="ECO:0000313" key="3">
    <source>
        <dbReference type="Proteomes" id="UP000427373"/>
    </source>
</evidence>
<sequence length="108" mass="12267">MSQINFDRIPGLIAVYKIDSDTVIKIYGKDINIDINKLKNIIMENMRIGEDEAKKLKLIDPFLGFAMVVDDIGITYLSGLIVITEAKKTNWDFLIKSLLKEVGVYEKS</sequence>
<dbReference type="Proteomes" id="UP000582213">
    <property type="component" value="Unassembled WGS sequence"/>
</dbReference>
<dbReference type="AlphaFoldDB" id="A0A650CI07"/>
<evidence type="ECO:0008006" key="5">
    <source>
        <dbReference type="Google" id="ProtNLM"/>
    </source>
</evidence>
<dbReference type="Proteomes" id="UP000427373">
    <property type="component" value="Chromosome"/>
</dbReference>
<organism evidence="2 3">
    <name type="scientific">Sulfurisphaera ohwakuensis</name>
    <dbReference type="NCBI Taxonomy" id="69656"/>
    <lineage>
        <taxon>Archaea</taxon>
        <taxon>Thermoproteota</taxon>
        <taxon>Thermoprotei</taxon>
        <taxon>Sulfolobales</taxon>
        <taxon>Sulfolobaceae</taxon>
        <taxon>Sulfurisphaera</taxon>
    </lineage>
</organism>
<gene>
    <name evidence="2" type="ORF">D1869_09545</name>
    <name evidence="1" type="ORF">HNQ62_001336</name>
</gene>
<evidence type="ECO:0000313" key="2">
    <source>
        <dbReference type="EMBL" id="QGR17413.1"/>
    </source>
</evidence>
<evidence type="ECO:0000313" key="4">
    <source>
        <dbReference type="Proteomes" id="UP000582213"/>
    </source>
</evidence>
<dbReference type="EMBL" id="CP045484">
    <property type="protein sequence ID" value="QGR17413.1"/>
    <property type="molecule type" value="Genomic_DNA"/>
</dbReference>
<dbReference type="OrthoDB" id="33808at2157"/>
<dbReference type="EMBL" id="JACHFY010000005">
    <property type="protein sequence ID" value="MBB5253567.1"/>
    <property type="molecule type" value="Genomic_DNA"/>
</dbReference>